<name>M0QEG0_9ACTN</name>
<reference evidence="3 4" key="1">
    <citation type="submission" date="2013-01" db="EMBL/GenBank/DDBJ databases">
        <title>Whole genome shotgun sequence of Gordonia soli NBRC 108243.</title>
        <authorList>
            <person name="Isaki-Nakamura S."/>
            <person name="Hosoyama A."/>
            <person name="Tsuchikane K."/>
            <person name="Ando Y."/>
            <person name="Baba S."/>
            <person name="Ohji S."/>
            <person name="Hamada M."/>
            <person name="Tamura T."/>
            <person name="Yamazoe A."/>
            <person name="Yamazaki S."/>
            <person name="Fujita N."/>
        </authorList>
    </citation>
    <scope>NUCLEOTIDE SEQUENCE [LARGE SCALE GENOMIC DNA]</scope>
    <source>
        <strain evidence="3 4">NBRC 108243</strain>
    </source>
</reference>
<dbReference type="InterPro" id="IPR036291">
    <property type="entry name" value="NAD(P)-bd_dom_sf"/>
</dbReference>
<dbReference type="InterPro" id="IPR002347">
    <property type="entry name" value="SDR_fam"/>
</dbReference>
<dbReference type="Pfam" id="PF00106">
    <property type="entry name" value="adh_short"/>
    <property type="match status" value="1"/>
</dbReference>
<dbReference type="PANTHER" id="PTHR24320:SF148">
    <property type="entry name" value="NAD(P)-BINDING ROSSMANN-FOLD SUPERFAMILY PROTEIN"/>
    <property type="match status" value="1"/>
</dbReference>
<dbReference type="PANTHER" id="PTHR24320">
    <property type="entry name" value="RETINOL DEHYDROGENASE"/>
    <property type="match status" value="1"/>
</dbReference>
<dbReference type="GO" id="GO:0016491">
    <property type="term" value="F:oxidoreductase activity"/>
    <property type="evidence" value="ECO:0007669"/>
    <property type="project" value="UniProtKB-KW"/>
</dbReference>
<dbReference type="eggNOG" id="COG1028">
    <property type="taxonomic scope" value="Bacteria"/>
</dbReference>
<evidence type="ECO:0000313" key="4">
    <source>
        <dbReference type="Proteomes" id="UP000011666"/>
    </source>
</evidence>
<protein>
    <submittedName>
        <fullName evidence="3">Putative oxidoreductase</fullName>
    </submittedName>
</protein>
<proteinExistence type="inferred from homology"/>
<evidence type="ECO:0000256" key="1">
    <source>
        <dbReference type="ARBA" id="ARBA00006484"/>
    </source>
</evidence>
<dbReference type="AlphaFoldDB" id="M0QEG0"/>
<dbReference type="STRING" id="1223545.GS4_05_01910"/>
<gene>
    <name evidence="3" type="ORF">GS4_05_01910</name>
</gene>
<dbReference type="RefSeq" id="WP_007617711.1">
    <property type="nucleotide sequence ID" value="NZ_BANX01000005.1"/>
</dbReference>
<evidence type="ECO:0000313" key="3">
    <source>
        <dbReference type="EMBL" id="GAC66978.1"/>
    </source>
</evidence>
<dbReference type="SUPFAM" id="SSF51735">
    <property type="entry name" value="NAD(P)-binding Rossmann-fold domains"/>
    <property type="match status" value="1"/>
</dbReference>
<keyword evidence="2" id="KW-0560">Oxidoreductase</keyword>
<accession>M0QEG0</accession>
<evidence type="ECO:0000256" key="2">
    <source>
        <dbReference type="ARBA" id="ARBA00023002"/>
    </source>
</evidence>
<comment type="similarity">
    <text evidence="1">Belongs to the short-chain dehydrogenases/reductases (SDR) family.</text>
</comment>
<organism evidence="3 4">
    <name type="scientific">Gordonia soli NBRC 108243</name>
    <dbReference type="NCBI Taxonomy" id="1223545"/>
    <lineage>
        <taxon>Bacteria</taxon>
        <taxon>Bacillati</taxon>
        <taxon>Actinomycetota</taxon>
        <taxon>Actinomycetes</taxon>
        <taxon>Mycobacteriales</taxon>
        <taxon>Gordoniaceae</taxon>
        <taxon>Gordonia</taxon>
    </lineage>
</organism>
<dbReference type="Proteomes" id="UP000011666">
    <property type="component" value="Unassembled WGS sequence"/>
</dbReference>
<dbReference type="Gene3D" id="3.40.50.720">
    <property type="entry name" value="NAD(P)-binding Rossmann-like Domain"/>
    <property type="match status" value="1"/>
</dbReference>
<comment type="caution">
    <text evidence="3">The sequence shown here is derived from an EMBL/GenBank/DDBJ whole genome shotgun (WGS) entry which is preliminary data.</text>
</comment>
<dbReference type="PRINTS" id="PR00081">
    <property type="entry name" value="GDHRDH"/>
</dbReference>
<keyword evidence="4" id="KW-1185">Reference proteome</keyword>
<dbReference type="EMBL" id="BANX01000005">
    <property type="protein sequence ID" value="GAC66978.1"/>
    <property type="molecule type" value="Genomic_DNA"/>
</dbReference>
<sequence length="291" mass="30634">MVSTSTSLSDLAGARVVVTGATNGIGLATARSLADAGADVVLAVRDVELGAQRAREFGGTCQVVHLDLADQSSVRAAAAEIDGPVDVLINNAGMFPHQRRRTPDGFELGIGTNFLGPFAFTNLLLPRIRRQIVTVGSEAHRSASIDPADLDFERSRWNPARAYGRSKLAVMLWGLELDRRLRESGSSVTSMLTDPGWAASNISNKPGLGVIHRVAQGAANLLANDLDAGAAPTLYCLTEPIPPGSYVGVDGIRGLRGLPALAGRARVATDYAVAGRLWSEAEKLTGTSWPL</sequence>